<dbReference type="GO" id="GO:0016787">
    <property type="term" value="F:hydrolase activity"/>
    <property type="evidence" value="ECO:0007669"/>
    <property type="project" value="UniProtKB-KW"/>
</dbReference>
<evidence type="ECO:0000313" key="5">
    <source>
        <dbReference type="Proteomes" id="UP000788426"/>
    </source>
</evidence>
<dbReference type="RefSeq" id="WP_219481977.1">
    <property type="nucleotide sequence ID" value="NZ_JABZTH010000011.1"/>
</dbReference>
<evidence type="ECO:0000256" key="3">
    <source>
        <dbReference type="SAM" id="SignalP"/>
    </source>
</evidence>
<protein>
    <recommendedName>
        <fullName evidence="2">exo-alpha-sialidase</fullName>
        <ecNumber evidence="2">3.2.1.18</ecNumber>
    </recommendedName>
</protein>
<sequence>MNRFYTLILLFCCTLSVAAQTVLFKTDSVRKYPYRIPAIVNTVKGELVAIVDYRPCGADIGYGRVDLVMKTSKDNGKTWSDEQIIIEGTGKGVDAGYGDACLVADRKNNELLLVCASGDIPYQRSTVEHPIRIETLRASYDNIKKQWVWTKPKDHTNEFYNKLFNNTNPSMFMSSGKVCQSSIVKVGKYYRVYAALCTRKGNFVVYSDDFGDTWNVLGSATESCAPQGDEVKCEELPDGSVIISSRKDGGRYFNIFHFKDLKKAIGAWEVEVDSRKAKGGIANAGTPCNGEVLLVPAKETLTGAKTYLLLQSIPAGPGRKDVSVYYKDMGSLIKNKKNSISSMDIASDWNGVYKVSNTNSSYSTMCVQADGKLGFFYEEAPKDLHELTYLPLSIETITAGKYTYRKK</sequence>
<dbReference type="InterPro" id="IPR026856">
    <property type="entry name" value="Sialidase_fam"/>
</dbReference>
<evidence type="ECO:0000256" key="1">
    <source>
        <dbReference type="ARBA" id="ARBA00000427"/>
    </source>
</evidence>
<evidence type="ECO:0000256" key="2">
    <source>
        <dbReference type="ARBA" id="ARBA00012733"/>
    </source>
</evidence>
<feature type="chain" id="PRO_5045482522" description="exo-alpha-sialidase" evidence="3">
    <location>
        <begin position="19"/>
        <end position="407"/>
    </location>
</feature>
<gene>
    <name evidence="4" type="ORF">KZO38_08845</name>
</gene>
<feature type="signal peptide" evidence="3">
    <location>
        <begin position="1"/>
        <end position="18"/>
    </location>
</feature>
<keyword evidence="4" id="KW-0378">Hydrolase</keyword>
<dbReference type="EC" id="3.2.1.18" evidence="2"/>
<name>A0ABS6YGL4_9BACT</name>
<comment type="caution">
    <text evidence="4">The sequence shown here is derived from an EMBL/GenBank/DDBJ whole genome shotgun (WGS) entry which is preliminary data.</text>
</comment>
<dbReference type="PANTHER" id="PTHR10628">
    <property type="entry name" value="SIALIDASE"/>
    <property type="match status" value="1"/>
</dbReference>
<dbReference type="PANTHER" id="PTHR10628:SF30">
    <property type="entry name" value="EXO-ALPHA-SIALIDASE"/>
    <property type="match status" value="1"/>
</dbReference>
<evidence type="ECO:0000313" key="4">
    <source>
        <dbReference type="EMBL" id="MBW4769863.1"/>
    </source>
</evidence>
<reference evidence="4 5" key="1">
    <citation type="submission" date="2021-07" db="EMBL/GenBank/DDBJ databases">
        <title>Genomic diversity and antimicrobial resistance of Prevotella spp. isolated from chronic lung disease airways.</title>
        <authorList>
            <person name="Webb K.A."/>
            <person name="Olagoke O.S."/>
            <person name="Baird T."/>
            <person name="Neill J."/>
            <person name="Pham A."/>
            <person name="Wells T.J."/>
            <person name="Ramsay K.A."/>
            <person name="Bell S.C."/>
            <person name="Sarovich D.S."/>
            <person name="Price E.P."/>
        </authorList>
    </citation>
    <scope>NUCLEOTIDE SEQUENCE [LARGE SCALE GENOMIC DNA]</scope>
    <source>
        <strain evidence="4 5">SCHI0011.S.12</strain>
    </source>
</reference>
<keyword evidence="3" id="KW-0732">Signal</keyword>
<organism evidence="4 5">
    <name type="scientific">Hoylesella nanceiensis</name>
    <dbReference type="NCBI Taxonomy" id="425941"/>
    <lineage>
        <taxon>Bacteria</taxon>
        <taxon>Pseudomonadati</taxon>
        <taxon>Bacteroidota</taxon>
        <taxon>Bacteroidia</taxon>
        <taxon>Bacteroidales</taxon>
        <taxon>Prevotellaceae</taxon>
        <taxon>Hoylesella</taxon>
    </lineage>
</organism>
<comment type="catalytic activity">
    <reaction evidence="1">
        <text>Hydrolysis of alpha-(2-&gt;3)-, alpha-(2-&gt;6)-, alpha-(2-&gt;8)- glycosidic linkages of terminal sialic acid residues in oligosaccharides, glycoproteins, glycolipids, colominic acid and synthetic substrates.</text>
        <dbReference type="EC" id="3.2.1.18"/>
    </reaction>
</comment>
<dbReference type="Proteomes" id="UP000788426">
    <property type="component" value="Unassembled WGS sequence"/>
</dbReference>
<proteinExistence type="predicted"/>
<dbReference type="EMBL" id="JAHXCT010000006">
    <property type="protein sequence ID" value="MBW4769863.1"/>
    <property type="molecule type" value="Genomic_DNA"/>
</dbReference>
<accession>A0ABS6YGL4</accession>
<keyword evidence="5" id="KW-1185">Reference proteome</keyword>
<dbReference type="CDD" id="cd15482">
    <property type="entry name" value="Sialidase_non-viral"/>
    <property type="match status" value="1"/>
</dbReference>